<sequence>MACVDMETAKFVKLTKENYGALRETIKDGDTIVFSLPRNIKALTIPFALVIGLVTKSRWYHVGIARWVGSTLCILEARASGGVGARRLSRRLGGYLVRTNHMYNKGCDNRATGQLGDTYGWLDAWATAFGFNPMFEGMHCVEYYKHVFGLSKKDETNIFEDTPVAVVEWARNATEVL</sequence>
<gene>
    <name evidence="1" type="ORF">BECKTC1821D_GA0114238_109413</name>
</gene>
<dbReference type="AlphaFoldDB" id="A0A450Z8W1"/>
<name>A0A450Z8W1_9GAMM</name>
<proteinExistence type="predicted"/>
<organism evidence="1">
    <name type="scientific">Candidatus Kentrum sp. TC</name>
    <dbReference type="NCBI Taxonomy" id="2126339"/>
    <lineage>
        <taxon>Bacteria</taxon>
        <taxon>Pseudomonadati</taxon>
        <taxon>Pseudomonadota</taxon>
        <taxon>Gammaproteobacteria</taxon>
        <taxon>Candidatus Kentrum</taxon>
    </lineage>
</organism>
<accession>A0A450Z8W1</accession>
<dbReference type="Gene3D" id="3.90.1720.10">
    <property type="entry name" value="endopeptidase domain like (from Nostoc punctiforme)"/>
    <property type="match status" value="1"/>
</dbReference>
<protein>
    <submittedName>
        <fullName evidence="1">Uncharacterized protein</fullName>
    </submittedName>
</protein>
<dbReference type="EMBL" id="CAADFS010000094">
    <property type="protein sequence ID" value="VFK50227.1"/>
    <property type="molecule type" value="Genomic_DNA"/>
</dbReference>
<evidence type="ECO:0000313" key="1">
    <source>
        <dbReference type="EMBL" id="VFK50227.1"/>
    </source>
</evidence>
<reference evidence="1" key="1">
    <citation type="submission" date="2019-02" db="EMBL/GenBank/DDBJ databases">
        <authorList>
            <person name="Gruber-Vodicka R. H."/>
            <person name="Seah K. B. B."/>
        </authorList>
    </citation>
    <scope>NUCLEOTIDE SEQUENCE</scope>
    <source>
        <strain evidence="1">BECK_BZ123</strain>
    </source>
</reference>